<evidence type="ECO:0000256" key="2">
    <source>
        <dbReference type="ARBA" id="ARBA00023002"/>
    </source>
</evidence>
<keyword evidence="2 4" id="KW-0560">Oxidoreductase</keyword>
<sequence length="466" mass="52070">MNHERFYITDETVIEHIVSTQKQYFYAQKTKSISSRIQALNKLRDAVKQNEQRIMDALKQDLNKSEVEAYTSEIGILLEEIRFTLKHLAKWMKPKKVKTALTHVGSKGKIVPEPYGVALIIAPWNYPFQLALSPLVGAIAAGNTAIIKPSELTPSVSRVIQELLAEAFDPAFVTVIEGAVETTSLLLKQALDYIFFTGSVNVGKIIMQEAGKQLIPVTLELGGKSPCIVHEDANLDLAAKRIMFGKGMNAGQTCVAPDYLLVHKKVKAQLVEKLREAISQFYGSNPLESNRYGRIVSERHFTRLVEFLKDGNAIVGGGYNKNTLTIEPTVLSEVSWTSDVMQEEIFGPILPMIEYETLDEVIHKVQEKAKPLALYLFTESEDVQNVITERLSFGGGCINDTLMHIATPYLPFGGVGESGTGQYHGKDSFQTFTHFKSMLSQTTKFDLSFRYPSEKQSLKMIKKLLK</sequence>
<dbReference type="InterPro" id="IPR015590">
    <property type="entry name" value="Aldehyde_DH_dom"/>
</dbReference>
<dbReference type="GO" id="GO:0006081">
    <property type="term" value="P:aldehyde metabolic process"/>
    <property type="evidence" value="ECO:0007669"/>
    <property type="project" value="InterPro"/>
</dbReference>
<dbReference type="InterPro" id="IPR016163">
    <property type="entry name" value="Ald_DH_C"/>
</dbReference>
<evidence type="ECO:0000256" key="5">
    <source>
        <dbReference type="RuleBase" id="RU003345"/>
    </source>
</evidence>
<evidence type="ECO:0000256" key="3">
    <source>
        <dbReference type="ARBA" id="ARBA00023027"/>
    </source>
</evidence>
<dbReference type="InterPro" id="IPR029510">
    <property type="entry name" value="Ald_DH_CS_GLU"/>
</dbReference>
<name>A0A0B6AR44_PRIM2</name>
<dbReference type="PANTHER" id="PTHR43570">
    <property type="entry name" value="ALDEHYDE DEHYDROGENASE"/>
    <property type="match status" value="1"/>
</dbReference>
<dbReference type="Proteomes" id="UP000031829">
    <property type="component" value="Chromosome"/>
</dbReference>
<gene>
    <name evidence="7" type="ORF">BG04_4449</name>
</gene>
<dbReference type="InterPro" id="IPR012394">
    <property type="entry name" value="Aldehyde_DH_NAD(P)"/>
</dbReference>
<dbReference type="GO" id="GO:0004029">
    <property type="term" value="F:aldehyde dehydrogenase (NAD+) activity"/>
    <property type="evidence" value="ECO:0007669"/>
    <property type="project" value="TreeGrafter"/>
</dbReference>
<evidence type="ECO:0000256" key="1">
    <source>
        <dbReference type="ARBA" id="ARBA00009986"/>
    </source>
</evidence>
<dbReference type="GO" id="GO:0005737">
    <property type="term" value="C:cytoplasm"/>
    <property type="evidence" value="ECO:0007669"/>
    <property type="project" value="TreeGrafter"/>
</dbReference>
<reference evidence="7 8" key="1">
    <citation type="journal article" date="2015" name="Genome Announc.">
        <title>Complete genome sequences for 35 biothreat assay-relevant bacillus species.</title>
        <authorList>
            <person name="Johnson S.L."/>
            <person name="Daligault H.E."/>
            <person name="Davenport K.W."/>
            <person name="Jaissle J."/>
            <person name="Frey K.G."/>
            <person name="Ladner J.T."/>
            <person name="Broomall S.M."/>
            <person name="Bishop-Lilly K.A."/>
            <person name="Bruce D.C."/>
            <person name="Gibbons H.S."/>
            <person name="Coyne S.R."/>
            <person name="Lo C.C."/>
            <person name="Meincke L."/>
            <person name="Munk A.C."/>
            <person name="Koroleva G.I."/>
            <person name="Rosenzweig C.N."/>
            <person name="Palacios G.F."/>
            <person name="Redden C.L."/>
            <person name="Minogue T.D."/>
            <person name="Chain P.S."/>
        </authorList>
    </citation>
    <scope>NUCLEOTIDE SEQUENCE [LARGE SCALE GENOMIC DNA]</scope>
    <source>
        <strain evidence="8">ATCC 14581 / DSM 32 / JCM 2506 / NBRC 15308 / NCIMB 9376 / NCTC 10342 / NRRL B-14308 / VKM B-512</strain>
    </source>
</reference>
<dbReference type="GeneID" id="93642455"/>
<dbReference type="RefSeq" id="WP_051975609.1">
    <property type="nucleotide sequence ID" value="NZ_BCVB01000005.1"/>
</dbReference>
<dbReference type="SUPFAM" id="SSF53720">
    <property type="entry name" value="ALDH-like"/>
    <property type="match status" value="1"/>
</dbReference>
<dbReference type="InterPro" id="IPR016161">
    <property type="entry name" value="Ald_DH/histidinol_DH"/>
</dbReference>
<protein>
    <recommendedName>
        <fullName evidence="4">Aldehyde dehydrogenase</fullName>
    </recommendedName>
</protein>
<dbReference type="PROSITE" id="PS00687">
    <property type="entry name" value="ALDEHYDE_DEHYDR_GLU"/>
    <property type="match status" value="1"/>
</dbReference>
<evidence type="ECO:0000313" key="7">
    <source>
        <dbReference type="EMBL" id="AJI23133.1"/>
    </source>
</evidence>
<dbReference type="InterPro" id="IPR016162">
    <property type="entry name" value="Ald_DH_N"/>
</dbReference>
<proteinExistence type="inferred from homology"/>
<dbReference type="KEGG" id="bmeg:BG04_4449"/>
<dbReference type="PIRSF" id="PIRSF036492">
    <property type="entry name" value="ALDH"/>
    <property type="match status" value="1"/>
</dbReference>
<dbReference type="HOGENOM" id="CLU_005391_3_1_9"/>
<evidence type="ECO:0000256" key="4">
    <source>
        <dbReference type="PIRNR" id="PIRNR036492"/>
    </source>
</evidence>
<evidence type="ECO:0000259" key="6">
    <source>
        <dbReference type="Pfam" id="PF00171"/>
    </source>
</evidence>
<dbReference type="FunFam" id="3.40.605.10:FF:000004">
    <property type="entry name" value="Aldehyde dehydrogenase"/>
    <property type="match status" value="1"/>
</dbReference>
<evidence type="ECO:0000313" key="8">
    <source>
        <dbReference type="Proteomes" id="UP000031829"/>
    </source>
</evidence>
<dbReference type="Pfam" id="PF00171">
    <property type="entry name" value="Aldedh"/>
    <property type="match status" value="1"/>
</dbReference>
<dbReference type="FunFam" id="3.40.309.10:FF:000003">
    <property type="entry name" value="Aldehyde dehydrogenase"/>
    <property type="match status" value="1"/>
</dbReference>
<dbReference type="Gene3D" id="3.40.309.10">
    <property type="entry name" value="Aldehyde Dehydrogenase, Chain A, domain 2"/>
    <property type="match status" value="1"/>
</dbReference>
<keyword evidence="3" id="KW-0520">NAD</keyword>
<organism evidence="7 8">
    <name type="scientific">Priestia megaterium (strain ATCC 14581 / DSM 32 / CCUG 1817 / JCM 2506 / NBRC 15308 / NCIMB 9376 / NCTC 10342 / NRRL B-14308 / VKM B-512 / Ford 19)</name>
    <name type="common">Bacillus megaterium</name>
    <dbReference type="NCBI Taxonomy" id="1348623"/>
    <lineage>
        <taxon>Bacteria</taxon>
        <taxon>Bacillati</taxon>
        <taxon>Bacillota</taxon>
        <taxon>Bacilli</taxon>
        <taxon>Bacillales</taxon>
        <taxon>Bacillaceae</taxon>
        <taxon>Priestia</taxon>
    </lineage>
</organism>
<dbReference type="EMBL" id="CP009920">
    <property type="protein sequence ID" value="AJI23133.1"/>
    <property type="molecule type" value="Genomic_DNA"/>
</dbReference>
<dbReference type="CDD" id="cd07136">
    <property type="entry name" value="ALDH_YwdH-P39616"/>
    <property type="match status" value="1"/>
</dbReference>
<dbReference type="Gene3D" id="3.40.605.10">
    <property type="entry name" value="Aldehyde Dehydrogenase, Chain A, domain 1"/>
    <property type="match status" value="1"/>
</dbReference>
<dbReference type="AlphaFoldDB" id="A0A0B6AR44"/>
<accession>A0A0B6AR44</accession>
<feature type="domain" description="Aldehyde dehydrogenase" evidence="6">
    <location>
        <begin position="10"/>
        <end position="437"/>
    </location>
</feature>
<dbReference type="PANTHER" id="PTHR43570:SF16">
    <property type="entry name" value="ALDEHYDE DEHYDROGENASE TYPE III, ISOFORM Q"/>
    <property type="match status" value="1"/>
</dbReference>
<comment type="similarity">
    <text evidence="1 4 5">Belongs to the aldehyde dehydrogenase family.</text>
</comment>